<gene>
    <name evidence="2" type="ORF">ACFFK0_16485</name>
</gene>
<name>A0ABV6DN01_9BACL</name>
<keyword evidence="1" id="KW-0472">Membrane</keyword>
<reference evidence="2 3" key="1">
    <citation type="submission" date="2024-09" db="EMBL/GenBank/DDBJ databases">
        <authorList>
            <person name="Sun Q."/>
            <person name="Mori K."/>
        </authorList>
    </citation>
    <scope>NUCLEOTIDE SEQUENCE [LARGE SCALE GENOMIC DNA]</scope>
    <source>
        <strain evidence="2 3">CCM 7759</strain>
    </source>
</reference>
<comment type="caution">
    <text evidence="2">The sequence shown here is derived from an EMBL/GenBank/DDBJ whole genome shotgun (WGS) entry which is preliminary data.</text>
</comment>
<protein>
    <submittedName>
        <fullName evidence="2">Uncharacterized protein</fullName>
    </submittedName>
</protein>
<keyword evidence="1" id="KW-1133">Transmembrane helix</keyword>
<evidence type="ECO:0000313" key="2">
    <source>
        <dbReference type="EMBL" id="MFC0214028.1"/>
    </source>
</evidence>
<accession>A0ABV6DN01</accession>
<dbReference type="RefSeq" id="WP_377471361.1">
    <property type="nucleotide sequence ID" value="NZ_JBHLWN010000067.1"/>
</dbReference>
<evidence type="ECO:0000256" key="1">
    <source>
        <dbReference type="SAM" id="Phobius"/>
    </source>
</evidence>
<dbReference type="EMBL" id="JBHLWN010000067">
    <property type="protein sequence ID" value="MFC0214028.1"/>
    <property type="molecule type" value="Genomic_DNA"/>
</dbReference>
<organism evidence="2 3">
    <name type="scientific">Paenibacillus chartarius</name>
    <dbReference type="NCBI Taxonomy" id="747481"/>
    <lineage>
        <taxon>Bacteria</taxon>
        <taxon>Bacillati</taxon>
        <taxon>Bacillota</taxon>
        <taxon>Bacilli</taxon>
        <taxon>Bacillales</taxon>
        <taxon>Paenibacillaceae</taxon>
        <taxon>Paenibacillus</taxon>
    </lineage>
</organism>
<keyword evidence="1" id="KW-0812">Transmembrane</keyword>
<sequence>MGKIGTLLVLLALMLGIAFYTSSTARENVATTTGLLSVWLTASMFAIWYPGWRRERP</sequence>
<proteinExistence type="predicted"/>
<feature type="transmembrane region" description="Helical" evidence="1">
    <location>
        <begin position="34"/>
        <end position="52"/>
    </location>
</feature>
<evidence type="ECO:0000313" key="3">
    <source>
        <dbReference type="Proteomes" id="UP001589776"/>
    </source>
</evidence>
<keyword evidence="3" id="KW-1185">Reference proteome</keyword>
<dbReference type="Proteomes" id="UP001589776">
    <property type="component" value="Unassembled WGS sequence"/>
</dbReference>